<dbReference type="InterPro" id="IPR044791">
    <property type="entry name" value="Beta-glucanase/XTH"/>
</dbReference>
<evidence type="ECO:0000256" key="1">
    <source>
        <dbReference type="ARBA" id="ARBA00022512"/>
    </source>
</evidence>
<keyword evidence="4 10" id="KW-0808">Transferase</keyword>
<keyword evidence="10" id="KW-0961">Cell wall biogenesis/degradation</keyword>
<proteinExistence type="inferred from homology"/>
<evidence type="ECO:0000256" key="3">
    <source>
        <dbReference type="ARBA" id="ARBA00022525"/>
    </source>
</evidence>
<feature type="active site" description="Nucleophile" evidence="8">
    <location>
        <position position="118"/>
    </location>
</feature>
<comment type="similarity">
    <text evidence="10">Belongs to the glycosyl hydrolase 16 family.</text>
</comment>
<dbReference type="InterPro" id="IPR000757">
    <property type="entry name" value="Beta-glucanase-like"/>
</dbReference>
<evidence type="ECO:0000256" key="10">
    <source>
        <dbReference type="RuleBase" id="RU361120"/>
    </source>
</evidence>
<dbReference type="InterPro" id="IPR016455">
    <property type="entry name" value="XTH"/>
</dbReference>
<feature type="glycosylation site" description="N-linked (GlcNAc...) asparagine" evidence="9">
    <location>
        <position position="126"/>
    </location>
</feature>
<dbReference type="AlphaFoldDB" id="A0A6A1VBP4"/>
<dbReference type="GO" id="GO:0016762">
    <property type="term" value="F:xyloglucan:xyloglucosyl transferase activity"/>
    <property type="evidence" value="ECO:0007669"/>
    <property type="project" value="UniProtKB-EC"/>
</dbReference>
<evidence type="ECO:0000256" key="6">
    <source>
        <dbReference type="ARBA" id="ARBA00023157"/>
    </source>
</evidence>
<dbReference type="Pfam" id="PF00722">
    <property type="entry name" value="Glyco_hydro_16"/>
    <property type="match status" value="1"/>
</dbReference>
<sequence length="312" mass="35843">MALSVPVFLLGTLLGLVLVGLVSSAKFEELFQPSWAMDHFIYEGELLKLKLDNYSGNDRVPPNKIGFSLSSLMGRLGWRCLLWNLSFLHILFIHRLSQPLFRLLSILVMSSDGPNHNEFDFEFLGNTTGEPYSVQTNLYVNGVGNREQRLDLWFDPTKEFHSYSIFWNQRQVVFLVDETPIRVHTNMENKGIAFPKDQPMGVYSSIWNADDWATQGGRIKTDWTHAPFIATYKGFEINACECPASVAAADNAKNCISSEERKYWWDEPTLAELNVHQSHQLLWVRANHMVYDYCTDTARFPVMPAECVHHHH</sequence>
<dbReference type="SUPFAM" id="SSF49899">
    <property type="entry name" value="Concanavalin A-like lectins/glucanases"/>
    <property type="match status" value="1"/>
</dbReference>
<feature type="chain" id="PRO_5025705921" description="Xyloglucan endotransglucosylase/hydrolase" evidence="10">
    <location>
        <begin position="25"/>
        <end position="312"/>
    </location>
</feature>
<evidence type="ECO:0000313" key="13">
    <source>
        <dbReference type="Proteomes" id="UP000516437"/>
    </source>
</evidence>
<name>A0A6A1VBP4_9ROSI</name>
<keyword evidence="13" id="KW-1185">Reference proteome</keyword>
<dbReference type="GO" id="GO:0004553">
    <property type="term" value="F:hydrolase activity, hydrolyzing O-glycosyl compounds"/>
    <property type="evidence" value="ECO:0007669"/>
    <property type="project" value="InterPro"/>
</dbReference>
<evidence type="ECO:0000256" key="8">
    <source>
        <dbReference type="PIRSR" id="PIRSR005604-1"/>
    </source>
</evidence>
<dbReference type="PANTHER" id="PTHR31062">
    <property type="entry name" value="XYLOGLUCAN ENDOTRANSGLUCOSYLASE/HYDROLASE PROTEIN 8-RELATED"/>
    <property type="match status" value="1"/>
</dbReference>
<evidence type="ECO:0000259" key="11">
    <source>
        <dbReference type="PROSITE" id="PS51762"/>
    </source>
</evidence>
<dbReference type="EC" id="2.4.1.207" evidence="10"/>
<dbReference type="PIRSF" id="PIRSF005604">
    <property type="entry name" value="XET"/>
    <property type="match status" value="1"/>
</dbReference>
<keyword evidence="7 10" id="KW-0326">Glycosidase</keyword>
<evidence type="ECO:0000256" key="7">
    <source>
        <dbReference type="ARBA" id="ARBA00023295"/>
    </source>
</evidence>
<evidence type="ECO:0000256" key="9">
    <source>
        <dbReference type="PIRSR" id="PIRSR005604-2"/>
    </source>
</evidence>
<dbReference type="GO" id="GO:0010411">
    <property type="term" value="P:xyloglucan metabolic process"/>
    <property type="evidence" value="ECO:0007669"/>
    <property type="project" value="InterPro"/>
</dbReference>
<keyword evidence="2 10" id="KW-0052">Apoplast</keyword>
<dbReference type="GO" id="GO:0042546">
    <property type="term" value="P:cell wall biogenesis"/>
    <property type="evidence" value="ECO:0007669"/>
    <property type="project" value="InterPro"/>
</dbReference>
<feature type="signal peptide" evidence="10">
    <location>
        <begin position="1"/>
        <end position="24"/>
    </location>
</feature>
<dbReference type="Pfam" id="PF06955">
    <property type="entry name" value="XET_C"/>
    <property type="match status" value="1"/>
</dbReference>
<dbReference type="EMBL" id="RXIC02000024">
    <property type="protein sequence ID" value="KAB1210101.1"/>
    <property type="molecule type" value="Genomic_DNA"/>
</dbReference>
<dbReference type="Proteomes" id="UP000516437">
    <property type="component" value="Chromosome 6"/>
</dbReference>
<keyword evidence="6" id="KW-1015">Disulfide bond</keyword>
<keyword evidence="10" id="KW-0732">Signal</keyword>
<evidence type="ECO:0000256" key="2">
    <source>
        <dbReference type="ARBA" id="ARBA00022523"/>
    </source>
</evidence>
<comment type="caution">
    <text evidence="12">The sequence shown here is derived from an EMBL/GenBank/DDBJ whole genome shotgun (WGS) entry which is preliminary data.</text>
</comment>
<feature type="active site" description="Proton donor" evidence="8">
    <location>
        <position position="122"/>
    </location>
</feature>
<feature type="domain" description="GH16" evidence="11">
    <location>
        <begin position="1"/>
        <end position="232"/>
    </location>
</feature>
<dbReference type="Gene3D" id="2.60.120.200">
    <property type="match status" value="1"/>
</dbReference>
<keyword evidence="3 10" id="KW-0964">Secreted</keyword>
<protein>
    <recommendedName>
        <fullName evidence="10">Xyloglucan endotransglucosylase/hydrolase</fullName>
        <ecNumber evidence="10">2.4.1.207</ecNumber>
    </recommendedName>
</protein>
<comment type="function">
    <text evidence="10">Catalyzes xyloglucan endohydrolysis (XEH) and/or endotransglycosylation (XET). Cleaves and religates xyloglucan polymers, an essential constituent of the primary cell wall, and thereby participates in cell wall construction of growing tissues.</text>
</comment>
<comment type="PTM">
    <text evidence="10">Contains at least one intrachain disulfide bond essential for its enzymatic activity.</text>
</comment>
<evidence type="ECO:0000256" key="4">
    <source>
        <dbReference type="ARBA" id="ARBA00022679"/>
    </source>
</evidence>
<evidence type="ECO:0000313" key="12">
    <source>
        <dbReference type="EMBL" id="KAB1210101.1"/>
    </source>
</evidence>
<dbReference type="GO" id="GO:0048046">
    <property type="term" value="C:apoplast"/>
    <property type="evidence" value="ECO:0007669"/>
    <property type="project" value="UniProtKB-SubCell"/>
</dbReference>
<evidence type="ECO:0000256" key="5">
    <source>
        <dbReference type="ARBA" id="ARBA00022801"/>
    </source>
</evidence>
<dbReference type="OrthoDB" id="4781at2759"/>
<accession>A0A6A1VBP4</accession>
<dbReference type="InterPro" id="IPR010713">
    <property type="entry name" value="XET_C"/>
</dbReference>
<gene>
    <name evidence="12" type="ORF">CJ030_MR6G011323</name>
</gene>
<dbReference type="GO" id="GO:0071555">
    <property type="term" value="P:cell wall organization"/>
    <property type="evidence" value="ECO:0007669"/>
    <property type="project" value="UniProtKB-KW"/>
</dbReference>
<dbReference type="PROSITE" id="PS51762">
    <property type="entry name" value="GH16_2"/>
    <property type="match status" value="1"/>
</dbReference>
<reference evidence="12 13" key="1">
    <citation type="journal article" date="2019" name="Plant Biotechnol. J.">
        <title>The red bayberry genome and genetic basis of sex determination.</title>
        <authorList>
            <person name="Jia H.M."/>
            <person name="Jia H.J."/>
            <person name="Cai Q.L."/>
            <person name="Wang Y."/>
            <person name="Zhao H.B."/>
            <person name="Yang W.F."/>
            <person name="Wang G.Y."/>
            <person name="Li Y.H."/>
            <person name="Zhan D.L."/>
            <person name="Shen Y.T."/>
            <person name="Niu Q.F."/>
            <person name="Chang L."/>
            <person name="Qiu J."/>
            <person name="Zhao L."/>
            <person name="Xie H.B."/>
            <person name="Fu W.Y."/>
            <person name="Jin J."/>
            <person name="Li X.W."/>
            <person name="Jiao Y."/>
            <person name="Zhou C.C."/>
            <person name="Tu T."/>
            <person name="Chai C.Y."/>
            <person name="Gao J.L."/>
            <person name="Fan L.J."/>
            <person name="van de Weg E."/>
            <person name="Wang J.Y."/>
            <person name="Gao Z.S."/>
        </authorList>
    </citation>
    <scope>NUCLEOTIDE SEQUENCE [LARGE SCALE GENOMIC DNA]</scope>
    <source>
        <tissue evidence="12">Leaves</tissue>
    </source>
</reference>
<comment type="subcellular location">
    <subcellularLocation>
        <location evidence="10">Secreted</location>
        <location evidence="10">Cell wall</location>
    </subcellularLocation>
    <subcellularLocation>
        <location evidence="10">Secreted</location>
        <location evidence="10">Extracellular space</location>
        <location evidence="10">Apoplast</location>
    </subcellularLocation>
</comment>
<organism evidence="12 13">
    <name type="scientific">Morella rubra</name>
    <name type="common">Chinese bayberry</name>
    <dbReference type="NCBI Taxonomy" id="262757"/>
    <lineage>
        <taxon>Eukaryota</taxon>
        <taxon>Viridiplantae</taxon>
        <taxon>Streptophyta</taxon>
        <taxon>Embryophyta</taxon>
        <taxon>Tracheophyta</taxon>
        <taxon>Spermatophyta</taxon>
        <taxon>Magnoliopsida</taxon>
        <taxon>eudicotyledons</taxon>
        <taxon>Gunneridae</taxon>
        <taxon>Pentapetalae</taxon>
        <taxon>rosids</taxon>
        <taxon>fabids</taxon>
        <taxon>Fagales</taxon>
        <taxon>Myricaceae</taxon>
        <taxon>Morella</taxon>
    </lineage>
</organism>
<keyword evidence="1 10" id="KW-0134">Cell wall</keyword>
<dbReference type="InterPro" id="IPR013320">
    <property type="entry name" value="ConA-like_dom_sf"/>
</dbReference>
<keyword evidence="5 10" id="KW-0378">Hydrolase</keyword>